<gene>
    <name evidence="2" type="ORF">AVEN_150868_1</name>
</gene>
<dbReference type="InterPro" id="IPR036397">
    <property type="entry name" value="RNaseH_sf"/>
</dbReference>
<evidence type="ECO:0000259" key="1">
    <source>
        <dbReference type="Pfam" id="PF16087"/>
    </source>
</evidence>
<comment type="caution">
    <text evidence="2">The sequence shown here is derived from an EMBL/GenBank/DDBJ whole genome shotgun (WGS) entry which is preliminary data.</text>
</comment>
<protein>
    <recommendedName>
        <fullName evidence="1">DUF4817 domain-containing protein</fullName>
    </recommendedName>
</protein>
<sequence>MYSIEQRVFLELEYPRLERTPTATRRSFPKRFNVPKGPDAKTIRKFFSKFKRTGIVDDNRAGNFGPRQTVVTPENVAKVSGIVHQNPRNTVRRIASETGLKRSSAQKILRNSLRMFPYKIQSHQAIPIKAVRQRFDFMNEIFTMIDNEGFDVGCIWFTDEAHFHLNGFVNKQNWRFWGSENPHLYEEKPLHSPKVTAWVAVCSRAIIGPFCIRETISSERYISILEQFVSTSFEGSTNNRVFHERWSSTTSYRKGDLMNTLGVQ</sequence>
<dbReference type="AlphaFoldDB" id="A0A4Y2KDY7"/>
<evidence type="ECO:0000313" key="3">
    <source>
        <dbReference type="Proteomes" id="UP000499080"/>
    </source>
</evidence>
<dbReference type="PANTHER" id="PTHR47326:SF1">
    <property type="entry name" value="HTH PSQ-TYPE DOMAIN-CONTAINING PROTEIN"/>
    <property type="match status" value="1"/>
</dbReference>
<keyword evidence="3" id="KW-1185">Reference proteome</keyword>
<dbReference type="OrthoDB" id="9986190at2759"/>
<name>A0A4Y2KDY7_ARAVE</name>
<dbReference type="Proteomes" id="UP000499080">
    <property type="component" value="Unassembled WGS sequence"/>
</dbReference>
<feature type="domain" description="DUF4817" evidence="1">
    <location>
        <begin position="4"/>
        <end position="56"/>
    </location>
</feature>
<accession>A0A4Y2KDY7</accession>
<dbReference type="InterPro" id="IPR032135">
    <property type="entry name" value="DUF4817"/>
</dbReference>
<dbReference type="Gene3D" id="3.30.420.10">
    <property type="entry name" value="Ribonuclease H-like superfamily/Ribonuclease H"/>
    <property type="match status" value="1"/>
</dbReference>
<dbReference type="Pfam" id="PF16087">
    <property type="entry name" value="DUF4817"/>
    <property type="match status" value="1"/>
</dbReference>
<evidence type="ECO:0000313" key="2">
    <source>
        <dbReference type="EMBL" id="GBN00934.1"/>
    </source>
</evidence>
<dbReference type="EMBL" id="BGPR01004563">
    <property type="protein sequence ID" value="GBN00934.1"/>
    <property type="molecule type" value="Genomic_DNA"/>
</dbReference>
<dbReference type="GO" id="GO:0003676">
    <property type="term" value="F:nucleic acid binding"/>
    <property type="evidence" value="ECO:0007669"/>
    <property type="project" value="InterPro"/>
</dbReference>
<dbReference type="PANTHER" id="PTHR47326">
    <property type="entry name" value="TRANSPOSABLE ELEMENT TC3 TRANSPOSASE-LIKE PROTEIN"/>
    <property type="match status" value="1"/>
</dbReference>
<proteinExistence type="predicted"/>
<reference evidence="2 3" key="1">
    <citation type="journal article" date="2019" name="Sci. Rep.">
        <title>Orb-weaving spider Araneus ventricosus genome elucidates the spidroin gene catalogue.</title>
        <authorList>
            <person name="Kono N."/>
            <person name="Nakamura H."/>
            <person name="Ohtoshi R."/>
            <person name="Moran D.A.P."/>
            <person name="Shinohara A."/>
            <person name="Yoshida Y."/>
            <person name="Fujiwara M."/>
            <person name="Mori M."/>
            <person name="Tomita M."/>
            <person name="Arakawa K."/>
        </authorList>
    </citation>
    <scope>NUCLEOTIDE SEQUENCE [LARGE SCALE GENOMIC DNA]</scope>
</reference>
<organism evidence="2 3">
    <name type="scientific">Araneus ventricosus</name>
    <name type="common">Orbweaver spider</name>
    <name type="synonym">Epeira ventricosa</name>
    <dbReference type="NCBI Taxonomy" id="182803"/>
    <lineage>
        <taxon>Eukaryota</taxon>
        <taxon>Metazoa</taxon>
        <taxon>Ecdysozoa</taxon>
        <taxon>Arthropoda</taxon>
        <taxon>Chelicerata</taxon>
        <taxon>Arachnida</taxon>
        <taxon>Araneae</taxon>
        <taxon>Araneomorphae</taxon>
        <taxon>Entelegynae</taxon>
        <taxon>Araneoidea</taxon>
        <taxon>Araneidae</taxon>
        <taxon>Araneus</taxon>
    </lineage>
</organism>